<reference evidence="1" key="2">
    <citation type="submission" date="2022-01" db="EMBL/GenBank/DDBJ databases">
        <authorList>
            <person name="Yamashiro T."/>
            <person name="Shiraishi A."/>
            <person name="Satake H."/>
            <person name="Nakayama K."/>
        </authorList>
    </citation>
    <scope>NUCLEOTIDE SEQUENCE</scope>
</reference>
<reference evidence="1" key="1">
    <citation type="journal article" date="2022" name="Int. J. Mol. Sci.">
        <title>Draft Genome of Tanacetum Coccineum: Genomic Comparison of Closely Related Tanacetum-Family Plants.</title>
        <authorList>
            <person name="Yamashiro T."/>
            <person name="Shiraishi A."/>
            <person name="Nakayama K."/>
            <person name="Satake H."/>
        </authorList>
    </citation>
    <scope>NUCLEOTIDE SEQUENCE</scope>
</reference>
<proteinExistence type="predicted"/>
<organism evidence="1 2">
    <name type="scientific">Tanacetum coccineum</name>
    <dbReference type="NCBI Taxonomy" id="301880"/>
    <lineage>
        <taxon>Eukaryota</taxon>
        <taxon>Viridiplantae</taxon>
        <taxon>Streptophyta</taxon>
        <taxon>Embryophyta</taxon>
        <taxon>Tracheophyta</taxon>
        <taxon>Spermatophyta</taxon>
        <taxon>Magnoliopsida</taxon>
        <taxon>eudicotyledons</taxon>
        <taxon>Gunneridae</taxon>
        <taxon>Pentapetalae</taxon>
        <taxon>asterids</taxon>
        <taxon>campanulids</taxon>
        <taxon>Asterales</taxon>
        <taxon>Asteraceae</taxon>
        <taxon>Asteroideae</taxon>
        <taxon>Anthemideae</taxon>
        <taxon>Anthemidinae</taxon>
        <taxon>Tanacetum</taxon>
    </lineage>
</organism>
<comment type="caution">
    <text evidence="1">The sequence shown here is derived from an EMBL/GenBank/DDBJ whole genome shotgun (WGS) entry which is preliminary data.</text>
</comment>
<sequence>MGVMFVAMVGWKPFIDASLMLASPDVYDCMQAFPSFKRSIHQLEAAAVNLVAREKLFDVYLEIVASKSKEDYKKRVVFASKVTLKALGEISEVARGRKDQKRSKNDDFRIRFDDVYAFFKIKTKSEKFPEHAIGKSTKIRVRRDLLLEELTAEIGLDDSIPTESDDGITIRRSGGKTRVMETPSFGFYHMPSPRPAAYSPKEVVSEQDKLTSSVGLDFRARLDGGRMYSGHLEARDCLNA</sequence>
<accession>A0ABQ5AP44</accession>
<evidence type="ECO:0000313" key="1">
    <source>
        <dbReference type="EMBL" id="GJT04435.1"/>
    </source>
</evidence>
<dbReference type="Proteomes" id="UP001151760">
    <property type="component" value="Unassembled WGS sequence"/>
</dbReference>
<gene>
    <name evidence="1" type="ORF">Tco_0838897</name>
</gene>
<evidence type="ECO:0000313" key="2">
    <source>
        <dbReference type="Proteomes" id="UP001151760"/>
    </source>
</evidence>
<protein>
    <submittedName>
        <fullName evidence="1">Uncharacterized protein</fullName>
    </submittedName>
</protein>
<keyword evidence="2" id="KW-1185">Reference proteome</keyword>
<dbReference type="EMBL" id="BQNB010012508">
    <property type="protein sequence ID" value="GJT04435.1"/>
    <property type="molecule type" value="Genomic_DNA"/>
</dbReference>
<name>A0ABQ5AP44_9ASTR</name>